<name>A0A182IPT3_ANOAO</name>
<evidence type="ECO:0000256" key="1">
    <source>
        <dbReference type="SAM" id="MobiDB-lite"/>
    </source>
</evidence>
<dbReference type="EnsemblMetazoa" id="AATE003160-RA">
    <property type="protein sequence ID" value="AATE003160-PA.1"/>
    <property type="gene ID" value="AATE003160"/>
</dbReference>
<feature type="chain" id="PRO_5043500955" evidence="2">
    <location>
        <begin position="24"/>
        <end position="217"/>
    </location>
</feature>
<proteinExistence type="predicted"/>
<feature type="compositionally biased region" description="Pro residues" evidence="1">
    <location>
        <begin position="194"/>
        <end position="211"/>
    </location>
</feature>
<evidence type="ECO:0000256" key="2">
    <source>
        <dbReference type="SAM" id="SignalP"/>
    </source>
</evidence>
<reference evidence="3" key="1">
    <citation type="submission" date="2022-08" db="UniProtKB">
        <authorList>
            <consortium name="EnsemblMetazoa"/>
        </authorList>
    </citation>
    <scope>IDENTIFICATION</scope>
    <source>
        <strain evidence="3">EBRO</strain>
    </source>
</reference>
<evidence type="ECO:0000313" key="3">
    <source>
        <dbReference type="EnsemblMetazoa" id="AATE003160-PA.1"/>
    </source>
</evidence>
<organism evidence="3">
    <name type="scientific">Anopheles atroparvus</name>
    <name type="common">European mosquito</name>
    <dbReference type="NCBI Taxonomy" id="41427"/>
    <lineage>
        <taxon>Eukaryota</taxon>
        <taxon>Metazoa</taxon>
        <taxon>Ecdysozoa</taxon>
        <taxon>Arthropoda</taxon>
        <taxon>Hexapoda</taxon>
        <taxon>Insecta</taxon>
        <taxon>Pterygota</taxon>
        <taxon>Neoptera</taxon>
        <taxon>Endopterygota</taxon>
        <taxon>Diptera</taxon>
        <taxon>Nematocera</taxon>
        <taxon>Culicoidea</taxon>
        <taxon>Culicidae</taxon>
        <taxon>Anophelinae</taxon>
        <taxon>Anopheles</taxon>
    </lineage>
</organism>
<accession>A0A182IPT3</accession>
<feature type="signal peptide" evidence="2">
    <location>
        <begin position="1"/>
        <end position="23"/>
    </location>
</feature>
<protein>
    <submittedName>
        <fullName evidence="3">Uncharacterized protein</fullName>
    </submittedName>
</protein>
<dbReference type="VEuPathDB" id="VectorBase:AATE003160"/>
<keyword evidence="2" id="KW-0732">Signal</keyword>
<dbReference type="AlphaFoldDB" id="A0A182IPT3"/>
<sequence>MDLNCLLLCCGAVLCSILPLATADSVVVVSKRFTNNSYTCFVRHTKDGLEYHLTYNVCYSEVAPINGTGGIQCLYYECSLASDELLDTNGRLRCFRYGYAPPSVHQPLFDRAAAFHREWPIARNDAPERSQRRSRTKRDFSWVSFLEKFSLMGRHQSTVTKQNEAYFHYNFPNSKPNSGADGGGGGSRPIAAPSGPPAPPPPAAPPAPPAAPLANEP</sequence>
<feature type="region of interest" description="Disordered" evidence="1">
    <location>
        <begin position="170"/>
        <end position="217"/>
    </location>
</feature>